<dbReference type="PANTHER" id="PTHR35004:SF7">
    <property type="entry name" value="INTEGRASE PROTEIN"/>
    <property type="match status" value="1"/>
</dbReference>
<dbReference type="InterPro" id="IPR036397">
    <property type="entry name" value="RNaseH_sf"/>
</dbReference>
<proteinExistence type="predicted"/>
<accession>A0A840G908</accession>
<evidence type="ECO:0000313" key="3">
    <source>
        <dbReference type="Proteomes" id="UP000587070"/>
    </source>
</evidence>
<evidence type="ECO:0000259" key="1">
    <source>
        <dbReference type="PROSITE" id="PS50994"/>
    </source>
</evidence>
<dbReference type="RefSeq" id="WP_184415186.1">
    <property type="nucleotide sequence ID" value="NZ_JACIGE010000010.1"/>
</dbReference>
<keyword evidence="3" id="KW-1185">Reference proteome</keyword>
<dbReference type="InterPro" id="IPR012337">
    <property type="entry name" value="RNaseH-like_sf"/>
</dbReference>
<dbReference type="Gene3D" id="3.30.420.10">
    <property type="entry name" value="Ribonuclease H-like superfamily/Ribonuclease H"/>
    <property type="match status" value="1"/>
</dbReference>
<dbReference type="EMBL" id="JACIGE010000010">
    <property type="protein sequence ID" value="MBB4248355.1"/>
    <property type="molecule type" value="Genomic_DNA"/>
</dbReference>
<dbReference type="GO" id="GO:0003676">
    <property type="term" value="F:nucleic acid binding"/>
    <property type="evidence" value="ECO:0007669"/>
    <property type="project" value="InterPro"/>
</dbReference>
<gene>
    <name evidence="2" type="ORF">GGD90_002747</name>
</gene>
<feature type="domain" description="Integrase catalytic" evidence="1">
    <location>
        <begin position="219"/>
        <end position="344"/>
    </location>
</feature>
<dbReference type="GO" id="GO:0015074">
    <property type="term" value="P:DNA integration"/>
    <property type="evidence" value="ECO:0007669"/>
    <property type="project" value="InterPro"/>
</dbReference>
<dbReference type="AlphaFoldDB" id="A0A840G908"/>
<dbReference type="Proteomes" id="UP000587070">
    <property type="component" value="Unassembled WGS sequence"/>
</dbReference>
<protein>
    <recommendedName>
        <fullName evidence="1">Integrase catalytic domain-containing protein</fullName>
    </recommendedName>
</protein>
<reference evidence="2 3" key="1">
    <citation type="submission" date="2020-08" db="EMBL/GenBank/DDBJ databases">
        <title>Genome sequencing of Purple Non-Sulfur Bacteria from various extreme environments.</title>
        <authorList>
            <person name="Mayer M."/>
        </authorList>
    </citation>
    <scope>NUCLEOTIDE SEQUENCE [LARGE SCALE GENOMIC DNA]</scope>
    <source>
        <strain evidence="2 3">2761</strain>
    </source>
</reference>
<evidence type="ECO:0000313" key="2">
    <source>
        <dbReference type="EMBL" id="MBB4248355.1"/>
    </source>
</evidence>
<sequence>MDMAAELTPDMLQKLFALRDRIDAAAHGQKGAIVGEFCALHGTHIGTVHRWLKDHAGRKTNRKRRADAGTTRIDDTTLTFIAGAKREAFRANGKDTMPLGVAMNVAAANGLEVPVSKSRVATLLRQRRMDAATVMAARNHIELRSLYPNHVHEIDPSLCLIYYIGGRQMCMRAEEFYKNKLDKIAKVKLKVWRYTRYEHASGVFDVRYFESAGESQHCLFEFLLYTWSKQPNRLSYGVPKILLWDKGSANTSHAIKHLLDALGVDHRTHAAGHAWVKGGVEQANNLVETQFESRLRFEPVESVEELNAAAERWARDYNANAIEHVDCRLRRASGEPMVRDDLWQTILRHPGALVEMPERKVCQWFLRGQEATRQVRDLQITFVHPEIGKTATYKLAAWAELLGRNVTVRVAPVLLRNGLLRVEIDRMGDEPLIVEVEPERDFDAYGRCESSPVIGEEYSRAKQTADEAIARKLEQAAYGEGVTADDADALRAKQVTPFAHMNGGRGVVAHSHLGQCDLPERILPPPQTLETPQIAAARKARVEVQPLSVEELARQLKKLVEADGGEWSVDRYRWLSQRYPDGAQPDQVKDIAAELAAPRAGHPLQIVRAN</sequence>
<name>A0A840G908_RHOTE</name>
<organism evidence="2 3">
    <name type="scientific">Rhodocyclus tenuis</name>
    <name type="common">Rhodospirillum tenue</name>
    <dbReference type="NCBI Taxonomy" id="1066"/>
    <lineage>
        <taxon>Bacteria</taxon>
        <taxon>Pseudomonadati</taxon>
        <taxon>Pseudomonadota</taxon>
        <taxon>Betaproteobacteria</taxon>
        <taxon>Rhodocyclales</taxon>
        <taxon>Rhodocyclaceae</taxon>
        <taxon>Rhodocyclus</taxon>
    </lineage>
</organism>
<dbReference type="InterPro" id="IPR001584">
    <property type="entry name" value="Integrase_cat-core"/>
</dbReference>
<dbReference type="SUPFAM" id="SSF53098">
    <property type="entry name" value="Ribonuclease H-like"/>
    <property type="match status" value="1"/>
</dbReference>
<comment type="caution">
    <text evidence="2">The sequence shown here is derived from an EMBL/GenBank/DDBJ whole genome shotgun (WGS) entry which is preliminary data.</text>
</comment>
<dbReference type="PANTHER" id="PTHR35004">
    <property type="entry name" value="TRANSPOSASE RV3428C-RELATED"/>
    <property type="match status" value="1"/>
</dbReference>
<dbReference type="PROSITE" id="PS50994">
    <property type="entry name" value="INTEGRASE"/>
    <property type="match status" value="1"/>
</dbReference>